<accession>A0A9D1FC00</accession>
<dbReference type="Pfam" id="PF00571">
    <property type="entry name" value="CBS"/>
    <property type="match status" value="2"/>
</dbReference>
<dbReference type="PROSITE" id="PS51371">
    <property type="entry name" value="CBS"/>
    <property type="match status" value="2"/>
</dbReference>
<dbReference type="Proteomes" id="UP000824001">
    <property type="component" value="Unassembled WGS sequence"/>
</dbReference>
<dbReference type="SMART" id="SM00116">
    <property type="entry name" value="CBS"/>
    <property type="match status" value="2"/>
</dbReference>
<evidence type="ECO:0000256" key="1">
    <source>
        <dbReference type="ARBA" id="ARBA00023122"/>
    </source>
</evidence>
<name>A0A9D1FC00_9FIRM</name>
<sequence length="146" mass="15637">MKVSEIMSERVVTIERNEPVIAAARLLKRMNLGALPVTDRSGRLVGMLTDRDIAVRCVAAGADARELRVGEIMSRGIVTASPGAEVGEAARRMGRGQVRRMPVVEGGRLVGMLSLADLARSCDMEAAAALADISSSLRRLRNEHDG</sequence>
<reference evidence="4" key="1">
    <citation type="submission" date="2020-10" db="EMBL/GenBank/DDBJ databases">
        <authorList>
            <person name="Gilroy R."/>
        </authorList>
    </citation>
    <scope>NUCLEOTIDE SEQUENCE</scope>
    <source>
        <strain evidence="4">ChiHjej10B9-9673</strain>
    </source>
</reference>
<dbReference type="InterPro" id="IPR000644">
    <property type="entry name" value="CBS_dom"/>
</dbReference>
<dbReference type="EMBL" id="DVJK01000028">
    <property type="protein sequence ID" value="HIS66108.1"/>
    <property type="molecule type" value="Genomic_DNA"/>
</dbReference>
<feature type="domain" description="CBS" evidence="3">
    <location>
        <begin position="7"/>
        <end position="64"/>
    </location>
</feature>
<comment type="caution">
    <text evidence="4">The sequence shown here is derived from an EMBL/GenBank/DDBJ whole genome shotgun (WGS) entry which is preliminary data.</text>
</comment>
<dbReference type="AlphaFoldDB" id="A0A9D1FC00"/>
<feature type="domain" description="CBS" evidence="3">
    <location>
        <begin position="73"/>
        <end position="128"/>
    </location>
</feature>
<dbReference type="SUPFAM" id="SSF54631">
    <property type="entry name" value="CBS-domain pair"/>
    <property type="match status" value="1"/>
</dbReference>
<evidence type="ECO:0000313" key="5">
    <source>
        <dbReference type="Proteomes" id="UP000824001"/>
    </source>
</evidence>
<evidence type="ECO:0000313" key="4">
    <source>
        <dbReference type="EMBL" id="HIS66108.1"/>
    </source>
</evidence>
<dbReference type="PANTHER" id="PTHR43080:SF2">
    <property type="entry name" value="CBS DOMAIN-CONTAINING PROTEIN"/>
    <property type="match status" value="1"/>
</dbReference>
<evidence type="ECO:0000256" key="2">
    <source>
        <dbReference type="PROSITE-ProRule" id="PRU00703"/>
    </source>
</evidence>
<dbReference type="Gene3D" id="3.10.580.10">
    <property type="entry name" value="CBS-domain"/>
    <property type="match status" value="1"/>
</dbReference>
<reference evidence="4" key="2">
    <citation type="journal article" date="2021" name="PeerJ">
        <title>Extensive microbial diversity within the chicken gut microbiome revealed by metagenomics and culture.</title>
        <authorList>
            <person name="Gilroy R."/>
            <person name="Ravi A."/>
            <person name="Getino M."/>
            <person name="Pursley I."/>
            <person name="Horton D.L."/>
            <person name="Alikhan N.F."/>
            <person name="Baker D."/>
            <person name="Gharbi K."/>
            <person name="Hall N."/>
            <person name="Watson M."/>
            <person name="Adriaenssens E.M."/>
            <person name="Foster-Nyarko E."/>
            <person name="Jarju S."/>
            <person name="Secka A."/>
            <person name="Antonio M."/>
            <person name="Oren A."/>
            <person name="Chaudhuri R.R."/>
            <person name="La Ragione R."/>
            <person name="Hildebrand F."/>
            <person name="Pallen M.J."/>
        </authorList>
    </citation>
    <scope>NUCLEOTIDE SEQUENCE</scope>
    <source>
        <strain evidence="4">ChiHjej10B9-9673</strain>
    </source>
</reference>
<organism evidence="4 5">
    <name type="scientific">Candidatus Scatomorpha merdipullorum</name>
    <dbReference type="NCBI Taxonomy" id="2840927"/>
    <lineage>
        <taxon>Bacteria</taxon>
        <taxon>Bacillati</taxon>
        <taxon>Bacillota</taxon>
        <taxon>Clostridia</taxon>
        <taxon>Eubacteriales</taxon>
        <taxon>Candidatus Scatomorpha</taxon>
    </lineage>
</organism>
<gene>
    <name evidence="4" type="ORF">IAC18_00960</name>
</gene>
<dbReference type="InterPro" id="IPR051257">
    <property type="entry name" value="Diverse_CBS-Domain"/>
</dbReference>
<evidence type="ECO:0000259" key="3">
    <source>
        <dbReference type="PROSITE" id="PS51371"/>
    </source>
</evidence>
<protein>
    <submittedName>
        <fullName evidence="4">CBS domain-containing protein</fullName>
    </submittedName>
</protein>
<proteinExistence type="predicted"/>
<dbReference type="PANTHER" id="PTHR43080">
    <property type="entry name" value="CBS DOMAIN-CONTAINING PROTEIN CBSX3, MITOCHONDRIAL"/>
    <property type="match status" value="1"/>
</dbReference>
<dbReference type="CDD" id="cd04622">
    <property type="entry name" value="CBS_pair_HRP1_like"/>
    <property type="match status" value="1"/>
</dbReference>
<dbReference type="InterPro" id="IPR046342">
    <property type="entry name" value="CBS_dom_sf"/>
</dbReference>
<keyword evidence="1 2" id="KW-0129">CBS domain</keyword>